<evidence type="ECO:0000313" key="2">
    <source>
        <dbReference type="Proteomes" id="UP000245698"/>
    </source>
</evidence>
<sequence>MWLRARSSSVFDPELPLAQVADAYRAMDGRRAAKMLLRV</sequence>
<protein>
    <submittedName>
        <fullName evidence="1">Uncharacterized protein</fullName>
    </submittedName>
</protein>
<dbReference type="Proteomes" id="UP000245698">
    <property type="component" value="Unassembled WGS sequence"/>
</dbReference>
<proteinExistence type="predicted"/>
<accession>A0A2P9AFG6</accession>
<evidence type="ECO:0000313" key="1">
    <source>
        <dbReference type="EMBL" id="SJM29869.1"/>
    </source>
</evidence>
<keyword evidence="2" id="KW-1185">Reference proteome</keyword>
<reference evidence="2" key="1">
    <citation type="submission" date="2016-12" db="EMBL/GenBank/DDBJ databases">
        <authorList>
            <person name="Brunel B."/>
        </authorList>
    </citation>
    <scope>NUCLEOTIDE SEQUENCE [LARGE SCALE GENOMIC DNA]</scope>
</reference>
<organism evidence="1 2">
    <name type="scientific">Mesorhizobium delmotii</name>
    <dbReference type="NCBI Taxonomy" id="1631247"/>
    <lineage>
        <taxon>Bacteria</taxon>
        <taxon>Pseudomonadati</taxon>
        <taxon>Pseudomonadota</taxon>
        <taxon>Alphaproteobacteria</taxon>
        <taxon>Hyphomicrobiales</taxon>
        <taxon>Phyllobacteriaceae</taxon>
        <taxon>Mesorhizobium</taxon>
    </lineage>
</organism>
<dbReference type="EMBL" id="FUIG01000013">
    <property type="protein sequence ID" value="SJM29869.1"/>
    <property type="molecule type" value="Genomic_DNA"/>
</dbReference>
<dbReference type="AlphaFoldDB" id="A0A2P9AFG6"/>
<name>A0A2P9AFG6_9HYPH</name>
<gene>
    <name evidence="1" type="ORF">BQ8482_111799</name>
</gene>